<accession>A0AA86VWG7</accession>
<name>A0AA86VWG7_9FABA</name>
<evidence type="ECO:0000313" key="1">
    <source>
        <dbReference type="EMBL" id="CAJ1927482.1"/>
    </source>
</evidence>
<organism evidence="1 2">
    <name type="scientific">Sphenostylis stenocarpa</name>
    <dbReference type="NCBI Taxonomy" id="92480"/>
    <lineage>
        <taxon>Eukaryota</taxon>
        <taxon>Viridiplantae</taxon>
        <taxon>Streptophyta</taxon>
        <taxon>Embryophyta</taxon>
        <taxon>Tracheophyta</taxon>
        <taxon>Spermatophyta</taxon>
        <taxon>Magnoliopsida</taxon>
        <taxon>eudicotyledons</taxon>
        <taxon>Gunneridae</taxon>
        <taxon>Pentapetalae</taxon>
        <taxon>rosids</taxon>
        <taxon>fabids</taxon>
        <taxon>Fabales</taxon>
        <taxon>Fabaceae</taxon>
        <taxon>Papilionoideae</taxon>
        <taxon>50 kb inversion clade</taxon>
        <taxon>NPAAA clade</taxon>
        <taxon>indigoferoid/millettioid clade</taxon>
        <taxon>Phaseoleae</taxon>
        <taxon>Sphenostylis</taxon>
    </lineage>
</organism>
<keyword evidence="2" id="KW-1185">Reference proteome</keyword>
<dbReference type="Proteomes" id="UP001189624">
    <property type="component" value="Chromosome 2"/>
</dbReference>
<reference evidence="1" key="1">
    <citation type="submission" date="2023-10" db="EMBL/GenBank/DDBJ databases">
        <authorList>
            <person name="Domelevo Entfellner J.-B."/>
        </authorList>
    </citation>
    <scope>NUCLEOTIDE SEQUENCE</scope>
</reference>
<dbReference type="AlphaFoldDB" id="A0AA86VWG7"/>
<sequence length="138" mass="15631">MHGSFTTFPLGLQFVKWPDPESSATTKALPFQAQRRKINAVFISTEDWYGSECLMSRDWNGFCLTPRVVFSFAEKNRRILNSCSTQYTPLNANYFSNYAPQSSQAKATVFGSLRHMPPLFSYLLSPSLPSFTQLVLLS</sequence>
<proteinExistence type="predicted"/>
<gene>
    <name evidence="1" type="ORF">AYBTSS11_LOCUS4083</name>
</gene>
<dbReference type="Gramene" id="rna-AYBTSS11_LOCUS4083">
    <property type="protein sequence ID" value="CAJ1927482.1"/>
    <property type="gene ID" value="gene-AYBTSS11_LOCUS4083"/>
</dbReference>
<dbReference type="EMBL" id="OY731399">
    <property type="protein sequence ID" value="CAJ1927482.1"/>
    <property type="molecule type" value="Genomic_DNA"/>
</dbReference>
<evidence type="ECO:0000313" key="2">
    <source>
        <dbReference type="Proteomes" id="UP001189624"/>
    </source>
</evidence>
<protein>
    <submittedName>
        <fullName evidence="1">Uncharacterized protein</fullName>
    </submittedName>
</protein>